<dbReference type="Gramene" id="ESQ35666">
    <property type="protein sequence ID" value="ESQ35666"/>
    <property type="gene ID" value="EUTSA_v10009073mg"/>
</dbReference>
<evidence type="ECO:0000256" key="3">
    <source>
        <dbReference type="ARBA" id="ARBA00022471"/>
    </source>
</evidence>
<dbReference type="InterPro" id="IPR010264">
    <property type="entry name" value="Self-incomp_S1"/>
</dbReference>
<keyword evidence="5 6" id="KW-0732">Signal</keyword>
<accession>V4MUK1</accession>
<organism evidence="7 8">
    <name type="scientific">Eutrema salsugineum</name>
    <name type="common">Saltwater cress</name>
    <name type="synonym">Sisymbrium salsugineum</name>
    <dbReference type="NCBI Taxonomy" id="72664"/>
    <lineage>
        <taxon>Eukaryota</taxon>
        <taxon>Viridiplantae</taxon>
        <taxon>Streptophyta</taxon>
        <taxon>Embryophyta</taxon>
        <taxon>Tracheophyta</taxon>
        <taxon>Spermatophyta</taxon>
        <taxon>Magnoliopsida</taxon>
        <taxon>eudicotyledons</taxon>
        <taxon>Gunneridae</taxon>
        <taxon>Pentapetalae</taxon>
        <taxon>rosids</taxon>
        <taxon>malvids</taxon>
        <taxon>Brassicales</taxon>
        <taxon>Brassicaceae</taxon>
        <taxon>Eutremeae</taxon>
        <taxon>Eutrema</taxon>
    </lineage>
</organism>
<evidence type="ECO:0000256" key="1">
    <source>
        <dbReference type="ARBA" id="ARBA00004613"/>
    </source>
</evidence>
<evidence type="ECO:0000256" key="6">
    <source>
        <dbReference type="SAM" id="SignalP"/>
    </source>
</evidence>
<dbReference type="AlphaFoldDB" id="V4MUK1"/>
<dbReference type="Pfam" id="PF05938">
    <property type="entry name" value="Self-incomp_S1"/>
    <property type="match status" value="1"/>
</dbReference>
<proteinExistence type="inferred from homology"/>
<evidence type="ECO:0000256" key="4">
    <source>
        <dbReference type="ARBA" id="ARBA00022525"/>
    </source>
</evidence>
<comment type="similarity">
    <text evidence="2">Belongs to the plant self-incompatibility (S1) protein family.</text>
</comment>
<sequence>MKNLSIFLFIFALCIHPFEGSEKRIYIRNSLAYKKWLRVHCESRSIRIQNLGVHYLRPGGNDYHYSFLNNAYRPVQIVCKLSKGADYKISKEFVAYQQTRSTEADGSPFYNYQARDDGIYHSTLASPSLKKIYNWN</sequence>
<dbReference type="EMBL" id="KI517683">
    <property type="protein sequence ID" value="ESQ35666.1"/>
    <property type="molecule type" value="Genomic_DNA"/>
</dbReference>
<dbReference type="GO" id="GO:0005576">
    <property type="term" value="C:extracellular region"/>
    <property type="evidence" value="ECO:0007669"/>
    <property type="project" value="UniProtKB-SubCell"/>
</dbReference>
<evidence type="ECO:0000313" key="8">
    <source>
        <dbReference type="Proteomes" id="UP000030689"/>
    </source>
</evidence>
<comment type="subcellular location">
    <subcellularLocation>
        <location evidence="1">Secreted</location>
    </subcellularLocation>
</comment>
<keyword evidence="8" id="KW-1185">Reference proteome</keyword>
<name>V4MUK1_EUTSA</name>
<feature type="chain" id="PRO_5043791944" evidence="6">
    <location>
        <begin position="21"/>
        <end position="136"/>
    </location>
</feature>
<evidence type="ECO:0000313" key="7">
    <source>
        <dbReference type="EMBL" id="ESQ35666.1"/>
    </source>
</evidence>
<gene>
    <name evidence="7" type="ORF">EUTSA_v10009073mg</name>
</gene>
<dbReference type="KEGG" id="eus:EUTSA_v10009073mg"/>
<keyword evidence="4" id="KW-0964">Secreted</keyword>
<dbReference type="GO" id="GO:0060320">
    <property type="term" value="P:rejection of self pollen"/>
    <property type="evidence" value="ECO:0007669"/>
    <property type="project" value="UniProtKB-KW"/>
</dbReference>
<evidence type="ECO:0000256" key="2">
    <source>
        <dbReference type="ARBA" id="ARBA00005581"/>
    </source>
</evidence>
<protein>
    <submittedName>
        <fullName evidence="7">Uncharacterized protein</fullName>
    </submittedName>
</protein>
<feature type="signal peptide" evidence="6">
    <location>
        <begin position="1"/>
        <end position="20"/>
    </location>
</feature>
<keyword evidence="3" id="KW-0713">Self-incompatibility</keyword>
<reference evidence="7 8" key="1">
    <citation type="journal article" date="2013" name="Front. Plant Sci.">
        <title>The Reference Genome of the Halophytic Plant Eutrema salsugineum.</title>
        <authorList>
            <person name="Yang R."/>
            <person name="Jarvis D.E."/>
            <person name="Chen H."/>
            <person name="Beilstein M.A."/>
            <person name="Grimwood J."/>
            <person name="Jenkins J."/>
            <person name="Shu S."/>
            <person name="Prochnik S."/>
            <person name="Xin M."/>
            <person name="Ma C."/>
            <person name="Schmutz J."/>
            <person name="Wing R.A."/>
            <person name="Mitchell-Olds T."/>
            <person name="Schumaker K.S."/>
            <person name="Wang X."/>
        </authorList>
    </citation>
    <scope>NUCLEOTIDE SEQUENCE [LARGE SCALE GENOMIC DNA]</scope>
</reference>
<evidence type="ECO:0000256" key="5">
    <source>
        <dbReference type="ARBA" id="ARBA00022729"/>
    </source>
</evidence>
<dbReference type="Proteomes" id="UP000030689">
    <property type="component" value="Unassembled WGS sequence"/>
</dbReference>